<feature type="compositionally biased region" description="Low complexity" evidence="1">
    <location>
        <begin position="1"/>
        <end position="35"/>
    </location>
</feature>
<dbReference type="SUPFAM" id="SSF55797">
    <property type="entry name" value="PR-1-like"/>
    <property type="match status" value="1"/>
</dbReference>
<dbReference type="Pfam" id="PF00188">
    <property type="entry name" value="CAP"/>
    <property type="match status" value="1"/>
</dbReference>
<protein>
    <submittedName>
        <fullName evidence="3">Cap-33</fullName>
    </submittedName>
</protein>
<feature type="region of interest" description="Disordered" evidence="1">
    <location>
        <begin position="1"/>
        <end position="39"/>
    </location>
</feature>
<dbReference type="EMBL" id="KT361539">
    <property type="protein sequence ID" value="ALA23438.1"/>
    <property type="molecule type" value="mRNA"/>
</dbReference>
<proteinExistence type="evidence at transcript level"/>
<dbReference type="InterPro" id="IPR035940">
    <property type="entry name" value="CAP_sf"/>
</dbReference>
<dbReference type="PANTHER" id="PTHR10334">
    <property type="entry name" value="CYSTEINE-RICH SECRETORY PROTEIN-RELATED"/>
    <property type="match status" value="1"/>
</dbReference>
<name>A0A0K2DSV7_HAECO</name>
<evidence type="ECO:0000313" key="3">
    <source>
        <dbReference type="EMBL" id="ALA23438.1"/>
    </source>
</evidence>
<reference evidence="3" key="1">
    <citation type="journal article" date="2015" name="Biotechnol. Adv.">
        <title>The barber's pole worm CAP protein superfamily - A basis for fundamental discovery and biotechnology advances.</title>
        <authorList>
            <person name="Mohandas N."/>
            <person name="Young N.D."/>
            <person name="Jabbar A."/>
            <person name="Korhonen P.K."/>
            <person name="Koehler A.V."/>
            <person name="Amani P."/>
            <person name="Hall R.S."/>
            <person name="Sternberg P.W."/>
            <person name="Jex A.R."/>
            <person name="Hofmann A."/>
            <person name="Gasser R.B."/>
        </authorList>
    </citation>
    <scope>NUCLEOTIDE SEQUENCE</scope>
    <source>
        <strain evidence="3">Haecon-5</strain>
    </source>
</reference>
<dbReference type="PRINTS" id="PR00837">
    <property type="entry name" value="V5TPXLIKE"/>
</dbReference>
<dbReference type="InterPro" id="IPR001283">
    <property type="entry name" value="CRISP-related"/>
</dbReference>
<dbReference type="CDD" id="cd05380">
    <property type="entry name" value="CAP_euk"/>
    <property type="match status" value="1"/>
</dbReference>
<dbReference type="SMART" id="SM00198">
    <property type="entry name" value="SCP"/>
    <property type="match status" value="1"/>
</dbReference>
<sequence length="245" mass="26962">MSKPTTTTIATTSSTTTTATTTTSKPTTTTTTPAADPENRICPSNTGVKDKVRVKALDTHNYRRSRLAQGMVVNKNGKYLPTAKNMNKLVYNCALEKSAMESAKKCYSMQNPNLPPGVKENHHMFPMSKADYDVDAMRTAVKFWWRQIREAGGVGQGVTYTSYNQGKPISYFTKMAWATTEKLGCAVMPCGSDWSVVCHYSPGGNILNKHIYEKGQPCSNCPSQTVCNEASKLCEPISNIRLYST</sequence>
<dbReference type="AlphaFoldDB" id="A0A0K2DSV7"/>
<dbReference type="Gene3D" id="3.40.33.10">
    <property type="entry name" value="CAP"/>
    <property type="match status" value="1"/>
</dbReference>
<evidence type="ECO:0000256" key="1">
    <source>
        <dbReference type="SAM" id="MobiDB-lite"/>
    </source>
</evidence>
<dbReference type="InterPro" id="IPR014044">
    <property type="entry name" value="CAP_dom"/>
</dbReference>
<organism evidence="3">
    <name type="scientific">Haemonchus contortus</name>
    <name type="common">Barber pole worm</name>
    <dbReference type="NCBI Taxonomy" id="6289"/>
    <lineage>
        <taxon>Eukaryota</taxon>
        <taxon>Metazoa</taxon>
        <taxon>Ecdysozoa</taxon>
        <taxon>Nematoda</taxon>
        <taxon>Chromadorea</taxon>
        <taxon>Rhabditida</taxon>
        <taxon>Rhabditina</taxon>
        <taxon>Rhabditomorpha</taxon>
        <taxon>Strongyloidea</taxon>
        <taxon>Trichostrongylidae</taxon>
        <taxon>Haemonchus</taxon>
    </lineage>
</organism>
<feature type="domain" description="SCP" evidence="2">
    <location>
        <begin position="51"/>
        <end position="208"/>
    </location>
</feature>
<accession>A0A0K2DSV7</accession>
<evidence type="ECO:0000259" key="2">
    <source>
        <dbReference type="SMART" id="SM00198"/>
    </source>
</evidence>